<dbReference type="InterPro" id="IPR005361">
    <property type="entry name" value="UPF0158"/>
</dbReference>
<proteinExistence type="predicted"/>
<comment type="caution">
    <text evidence="1">The sequence shown here is derived from an EMBL/GenBank/DDBJ whole genome shotgun (WGS) entry which is preliminary data.</text>
</comment>
<accession>A0ABT5FAC6</accession>
<dbReference type="RefSeq" id="WP_272179736.1">
    <property type="nucleotide sequence ID" value="NZ_JAQOMS010000002.1"/>
</dbReference>
<keyword evidence="2" id="KW-1185">Reference proteome</keyword>
<dbReference type="EMBL" id="JAQOMS010000002">
    <property type="protein sequence ID" value="MDC2887994.1"/>
    <property type="molecule type" value="Genomic_DNA"/>
</dbReference>
<evidence type="ECO:0000313" key="2">
    <source>
        <dbReference type="Proteomes" id="UP001528411"/>
    </source>
</evidence>
<name>A0ABT5FAC6_9GAMM</name>
<gene>
    <name evidence="1" type="ORF">PN838_03095</name>
</gene>
<sequence length="136" mass="15417">MIIDLDEIINAVEFVSASHVFDNEAYINRKSGDIIYIGDLIDEPAPSDLNEAGKYLQIPTKRALDLGKRLALEFTALNMPDKSGYILSVFSRSGAYERFKTLLDNRGQTDNWYAYENNKIKVAVIDWCKANSINYT</sequence>
<reference evidence="1 2" key="1">
    <citation type="submission" date="2023-01" db="EMBL/GenBank/DDBJ databases">
        <title>Psychrosphaera sp. nov., isolated from marine algae.</title>
        <authorList>
            <person name="Bayburt H."/>
            <person name="Choi B.J."/>
            <person name="Kim J.M."/>
            <person name="Choi D.G."/>
            <person name="Jeon C.O."/>
        </authorList>
    </citation>
    <scope>NUCLEOTIDE SEQUENCE [LARGE SCALE GENOMIC DNA]</scope>
    <source>
        <strain evidence="1 2">G1-22</strain>
    </source>
</reference>
<protein>
    <submittedName>
        <fullName evidence="1">UPF0158 family protein</fullName>
    </submittedName>
</protein>
<dbReference type="Pfam" id="PF03682">
    <property type="entry name" value="UPF0158"/>
    <property type="match status" value="1"/>
</dbReference>
<organism evidence="1 2">
    <name type="scientific">Psychrosphaera algicola</name>
    <dbReference type="NCBI Taxonomy" id="3023714"/>
    <lineage>
        <taxon>Bacteria</taxon>
        <taxon>Pseudomonadati</taxon>
        <taxon>Pseudomonadota</taxon>
        <taxon>Gammaproteobacteria</taxon>
        <taxon>Alteromonadales</taxon>
        <taxon>Pseudoalteromonadaceae</taxon>
        <taxon>Psychrosphaera</taxon>
    </lineage>
</organism>
<dbReference type="Proteomes" id="UP001528411">
    <property type="component" value="Unassembled WGS sequence"/>
</dbReference>
<evidence type="ECO:0000313" key="1">
    <source>
        <dbReference type="EMBL" id="MDC2887994.1"/>
    </source>
</evidence>